<accession>F7QXK5</accession>
<dbReference type="Proteomes" id="UP000002971">
    <property type="component" value="Unassembled WGS sequence"/>
</dbReference>
<dbReference type="AlphaFoldDB" id="F7QXK5"/>
<gene>
    <name evidence="1" type="ORF">LRU_00736</name>
</gene>
<organism evidence="1 2">
    <name type="scientific">Ligilactobacillus ruminis SPM0211</name>
    <dbReference type="NCBI Taxonomy" id="1040964"/>
    <lineage>
        <taxon>Bacteria</taxon>
        <taxon>Bacillati</taxon>
        <taxon>Bacillota</taxon>
        <taxon>Bacilli</taxon>
        <taxon>Lactobacillales</taxon>
        <taxon>Lactobacillaceae</taxon>
        <taxon>Ligilactobacillus</taxon>
    </lineage>
</organism>
<dbReference type="EMBL" id="AFOJ01000002">
    <property type="protein sequence ID" value="EGM53600.1"/>
    <property type="molecule type" value="Genomic_DNA"/>
</dbReference>
<proteinExistence type="predicted"/>
<evidence type="ECO:0000313" key="2">
    <source>
        <dbReference type="Proteomes" id="UP000002971"/>
    </source>
</evidence>
<sequence>MKNLKSETDKKTTVNLAVVFCSQNQYVFKNMNEVS</sequence>
<name>F7QXK5_9LACO</name>
<evidence type="ECO:0000313" key="1">
    <source>
        <dbReference type="EMBL" id="EGM53600.1"/>
    </source>
</evidence>
<reference evidence="1 2" key="1">
    <citation type="journal article" date="2011" name="J. Bacteriol.">
        <title>Genome Sequence of Lactobacillus ruminis SPM0211, Isolated from a Fecal Sample from a Healthy Korean.</title>
        <authorList>
            <person name="Lee S."/>
            <person name="Cho Y.J."/>
            <person name="Lee A.H."/>
            <person name="Chun J."/>
            <person name="Ha N.J."/>
            <person name="Ko G."/>
        </authorList>
    </citation>
    <scope>NUCLEOTIDE SEQUENCE [LARGE SCALE GENOMIC DNA]</scope>
    <source>
        <strain evidence="1 2">SPM0211</strain>
    </source>
</reference>
<protein>
    <submittedName>
        <fullName evidence="1">Uncharacterized protein</fullName>
    </submittedName>
</protein>
<comment type="caution">
    <text evidence="1">The sequence shown here is derived from an EMBL/GenBank/DDBJ whole genome shotgun (WGS) entry which is preliminary data.</text>
</comment>